<evidence type="ECO:0000313" key="3">
    <source>
        <dbReference type="Proteomes" id="UP000320055"/>
    </source>
</evidence>
<keyword evidence="1" id="KW-0812">Transmembrane</keyword>
<proteinExistence type="predicted"/>
<protein>
    <recommendedName>
        <fullName evidence="4">SMODS and SLOG-associating 2TM effector domain-containing protein</fullName>
    </recommendedName>
</protein>
<gene>
    <name evidence="2" type="ORF">H1P_110029</name>
</gene>
<dbReference type="Proteomes" id="UP000320055">
    <property type="component" value="Unassembled WGS sequence"/>
</dbReference>
<keyword evidence="1" id="KW-0472">Membrane</keyword>
<feature type="transmembrane region" description="Helical" evidence="1">
    <location>
        <begin position="67"/>
        <end position="85"/>
    </location>
</feature>
<dbReference type="AlphaFoldDB" id="A0A563VJI3"/>
<name>A0A563VJI3_9CYAN</name>
<dbReference type="OrthoDB" id="9868434at2"/>
<evidence type="ECO:0008006" key="4">
    <source>
        <dbReference type="Google" id="ProtNLM"/>
    </source>
</evidence>
<accession>A0A563VJI3</accession>
<sequence>MPFKRNNSLKALAIVRCDEYIRIGEKACQENSKLASRWEKTHVSLGLISVFFSIVSTLLAFYHQPLLVAVMTFLAALSTGSLTFFNPTKREIRRKTAESNFLGFVNRIKDFKIAIEYSQLSDLEILNRLDEINSELERLTKELLLSID</sequence>
<evidence type="ECO:0000313" key="2">
    <source>
        <dbReference type="EMBL" id="VEP11579.1"/>
    </source>
</evidence>
<feature type="transmembrane region" description="Helical" evidence="1">
    <location>
        <begin position="43"/>
        <end position="61"/>
    </location>
</feature>
<keyword evidence="3" id="KW-1185">Reference proteome</keyword>
<reference evidence="2 3" key="1">
    <citation type="submission" date="2019-01" db="EMBL/GenBank/DDBJ databases">
        <authorList>
            <person name="Brito A."/>
        </authorList>
    </citation>
    <scope>NUCLEOTIDE SEQUENCE [LARGE SCALE GENOMIC DNA]</scope>
    <source>
        <strain evidence="2">1</strain>
    </source>
</reference>
<dbReference type="EMBL" id="CAACVJ010000013">
    <property type="protein sequence ID" value="VEP11579.1"/>
    <property type="molecule type" value="Genomic_DNA"/>
</dbReference>
<organism evidence="2 3">
    <name type="scientific">Hyella patelloides LEGE 07179</name>
    <dbReference type="NCBI Taxonomy" id="945734"/>
    <lineage>
        <taxon>Bacteria</taxon>
        <taxon>Bacillati</taxon>
        <taxon>Cyanobacteriota</taxon>
        <taxon>Cyanophyceae</taxon>
        <taxon>Pleurocapsales</taxon>
        <taxon>Hyellaceae</taxon>
        <taxon>Hyella</taxon>
    </lineage>
</organism>
<dbReference type="RefSeq" id="WP_144863823.1">
    <property type="nucleotide sequence ID" value="NZ_LR213774.1"/>
</dbReference>
<dbReference type="NCBIfam" id="NF033632">
    <property type="entry name" value="SLATT_4"/>
    <property type="match status" value="1"/>
</dbReference>
<keyword evidence="1" id="KW-1133">Transmembrane helix</keyword>
<evidence type="ECO:0000256" key="1">
    <source>
        <dbReference type="SAM" id="Phobius"/>
    </source>
</evidence>